<dbReference type="Gene3D" id="3.50.50.60">
    <property type="entry name" value="FAD/NAD(P)-binding domain"/>
    <property type="match status" value="1"/>
</dbReference>
<dbReference type="PANTHER" id="PTHR39757">
    <property type="match status" value="1"/>
</dbReference>
<dbReference type="InterPro" id="IPR036188">
    <property type="entry name" value="FAD/NAD-bd_sf"/>
</dbReference>
<evidence type="ECO:0000313" key="2">
    <source>
        <dbReference type="Proteomes" id="UP000660680"/>
    </source>
</evidence>
<dbReference type="EMBL" id="BMRB01000002">
    <property type="protein sequence ID" value="GGS33039.1"/>
    <property type="molecule type" value="Genomic_DNA"/>
</dbReference>
<evidence type="ECO:0000313" key="1">
    <source>
        <dbReference type="EMBL" id="GGS33039.1"/>
    </source>
</evidence>
<dbReference type="PANTHER" id="PTHR39757:SF5">
    <property type="entry name" value="OS02G0190600 PROTEIN"/>
    <property type="match status" value="1"/>
</dbReference>
<reference evidence="1" key="2">
    <citation type="submission" date="2020-09" db="EMBL/GenBank/DDBJ databases">
        <authorList>
            <person name="Sun Q."/>
            <person name="Ohkuma M."/>
        </authorList>
    </citation>
    <scope>NUCLEOTIDE SEQUENCE</scope>
    <source>
        <strain evidence="1">JCM 3276</strain>
    </source>
</reference>
<dbReference type="RefSeq" id="WP_229786903.1">
    <property type="nucleotide sequence ID" value="NZ_BMRB01000002.1"/>
</dbReference>
<comment type="caution">
    <text evidence="1">The sequence shown here is derived from an EMBL/GenBank/DDBJ whole genome shotgun (WGS) entry which is preliminary data.</text>
</comment>
<protein>
    <submittedName>
        <fullName evidence="1">Carotenoid cyclase</fullName>
    </submittedName>
</protein>
<sequence>MAAVDVIVAGSGPAGWALARACTTRGLSTTVVAPRPDAAWRPTYGLWADQADTLPPGAYMVTATEVRACGRPVDRPYAVLDNAATVAAYVAGKTPVVRDKAVGVTGTARGVTVHLDSGGEISAAVVVDATGHRRGLTGGRPPGPRVEQSAVGVVLPADVAAPLAPPGTAVFMDDWDTADGLATFLYAVPLPDGSTLVEETSLAARPGVGSDVLRARLARRLAAAGVAVPADARTERVRFPLDLPIRTPATARGHAAPVAFGSAAAMVHPATGYSVGDALATAPAVAEAIAAALPEGPAAAAAAARAAVWPRPARAVHALRRQGLRALLALPPERVPEFFAGFFAQPAGRRRAFLTGRADLAGTVAAMSAIFATSPWPIRRKLATLR</sequence>
<dbReference type="Pfam" id="PF05834">
    <property type="entry name" value="Lycopene_cycl"/>
    <property type="match status" value="1"/>
</dbReference>
<keyword evidence="2" id="KW-1185">Reference proteome</keyword>
<reference evidence="1" key="1">
    <citation type="journal article" date="2014" name="Int. J. Syst. Evol. Microbiol.">
        <title>Complete genome sequence of Corynebacterium casei LMG S-19264T (=DSM 44701T), isolated from a smear-ripened cheese.</title>
        <authorList>
            <consortium name="US DOE Joint Genome Institute (JGI-PGF)"/>
            <person name="Walter F."/>
            <person name="Albersmeier A."/>
            <person name="Kalinowski J."/>
            <person name="Ruckert C."/>
        </authorList>
    </citation>
    <scope>NUCLEOTIDE SEQUENCE</scope>
    <source>
        <strain evidence="1">JCM 3276</strain>
    </source>
</reference>
<dbReference type="AlphaFoldDB" id="A0A918GEP7"/>
<dbReference type="SUPFAM" id="SSF51905">
    <property type="entry name" value="FAD/NAD(P)-binding domain"/>
    <property type="match status" value="1"/>
</dbReference>
<accession>A0A918GEP7</accession>
<proteinExistence type="predicted"/>
<gene>
    <name evidence="1" type="ORF">GCM10010171_28940</name>
</gene>
<dbReference type="Proteomes" id="UP000660680">
    <property type="component" value="Unassembled WGS sequence"/>
</dbReference>
<name>A0A918GEP7_9PSEU</name>
<organism evidence="1 2">
    <name type="scientific">Actinokineospora fastidiosa</name>
    <dbReference type="NCBI Taxonomy" id="1816"/>
    <lineage>
        <taxon>Bacteria</taxon>
        <taxon>Bacillati</taxon>
        <taxon>Actinomycetota</taxon>
        <taxon>Actinomycetes</taxon>
        <taxon>Pseudonocardiales</taxon>
        <taxon>Pseudonocardiaceae</taxon>
        <taxon>Actinokineospora</taxon>
    </lineage>
</organism>